<organism evidence="2 3">
    <name type="scientific">Ampelomyces quisqualis</name>
    <name type="common">Powdery mildew agent</name>
    <dbReference type="NCBI Taxonomy" id="50730"/>
    <lineage>
        <taxon>Eukaryota</taxon>
        <taxon>Fungi</taxon>
        <taxon>Dikarya</taxon>
        <taxon>Ascomycota</taxon>
        <taxon>Pezizomycotina</taxon>
        <taxon>Dothideomycetes</taxon>
        <taxon>Pleosporomycetidae</taxon>
        <taxon>Pleosporales</taxon>
        <taxon>Pleosporineae</taxon>
        <taxon>Phaeosphaeriaceae</taxon>
        <taxon>Ampelomyces</taxon>
    </lineage>
</organism>
<feature type="compositionally biased region" description="Basic and acidic residues" evidence="1">
    <location>
        <begin position="1"/>
        <end position="12"/>
    </location>
</feature>
<evidence type="ECO:0000313" key="2">
    <source>
        <dbReference type="EMBL" id="KAF1918409.1"/>
    </source>
</evidence>
<dbReference type="OrthoDB" id="3673077at2759"/>
<feature type="compositionally biased region" description="Polar residues" evidence="1">
    <location>
        <begin position="77"/>
        <end position="88"/>
    </location>
</feature>
<evidence type="ECO:0000313" key="3">
    <source>
        <dbReference type="Proteomes" id="UP000800096"/>
    </source>
</evidence>
<feature type="compositionally biased region" description="Basic residues" evidence="1">
    <location>
        <begin position="290"/>
        <end position="304"/>
    </location>
</feature>
<reference evidence="2" key="1">
    <citation type="journal article" date="2020" name="Stud. Mycol.">
        <title>101 Dothideomycetes genomes: a test case for predicting lifestyles and emergence of pathogens.</title>
        <authorList>
            <person name="Haridas S."/>
            <person name="Albert R."/>
            <person name="Binder M."/>
            <person name="Bloem J."/>
            <person name="Labutti K."/>
            <person name="Salamov A."/>
            <person name="Andreopoulos B."/>
            <person name="Baker S."/>
            <person name="Barry K."/>
            <person name="Bills G."/>
            <person name="Bluhm B."/>
            <person name="Cannon C."/>
            <person name="Castanera R."/>
            <person name="Culley D."/>
            <person name="Daum C."/>
            <person name="Ezra D."/>
            <person name="Gonzalez J."/>
            <person name="Henrissat B."/>
            <person name="Kuo A."/>
            <person name="Liang C."/>
            <person name="Lipzen A."/>
            <person name="Lutzoni F."/>
            <person name="Magnuson J."/>
            <person name="Mondo S."/>
            <person name="Nolan M."/>
            <person name="Ohm R."/>
            <person name="Pangilinan J."/>
            <person name="Park H.-J."/>
            <person name="Ramirez L."/>
            <person name="Alfaro M."/>
            <person name="Sun H."/>
            <person name="Tritt A."/>
            <person name="Yoshinaga Y."/>
            <person name="Zwiers L.-H."/>
            <person name="Turgeon B."/>
            <person name="Goodwin S."/>
            <person name="Spatafora J."/>
            <person name="Crous P."/>
            <person name="Grigoriev I."/>
        </authorList>
    </citation>
    <scope>NUCLEOTIDE SEQUENCE</scope>
    <source>
        <strain evidence="2">HMLAC05119</strain>
    </source>
</reference>
<gene>
    <name evidence="2" type="ORF">BDU57DRAFT_198216</name>
</gene>
<evidence type="ECO:0000256" key="1">
    <source>
        <dbReference type="SAM" id="MobiDB-lite"/>
    </source>
</evidence>
<feature type="region of interest" description="Disordered" evidence="1">
    <location>
        <begin position="272"/>
        <end position="332"/>
    </location>
</feature>
<feature type="region of interest" description="Disordered" evidence="1">
    <location>
        <begin position="161"/>
        <end position="181"/>
    </location>
</feature>
<proteinExistence type="predicted"/>
<sequence>MMERPSPTDRKTSFNPEATAFSPIATPVKPVDVQVSSPGAFDDDFSRILELPSQDSPLISAKNLRASHGKEDGQAHMPSSIQNQLDSGVPISSLTGTIEDSSTNPTQSMICTSHFQQALPYHALAFYYPHSSLHDLDPIPTVPDFQFVDIDELSTGLGLPSAKKVTKPSGTPKYPHKYQSSQDVQNPLYERYLRSPSGSSEETVRAFSKHKETPRGQVTSFEEQDPPLKVVLPPPGFVNQMPRMVTVEEEVPPTAPALMRYNNTHTATHDYFNPFSMQTQPSPFSERYVRRPSTRRRPRGHTRTKRTDQGPEPSAADIYPDDANWKSGPPCHHQSLDARMGFEYMAARPQEEVLRPDDSKSWPTPAEVYTHKSRIPVAPLAHIPQVSGRAHQVFERTPQKPAHAPQVFDVFSSHSYPSTEDIRAADCEVLSLIDELPEPTITTLINFGAFDLIADDRPLSPGQKSGKRYGLNFYGVGLGDDWKPPPVAMNEPFDPHMIRPGYDTVWNDKIKSCWSDV</sequence>
<accession>A0A6A5QSP1</accession>
<feature type="region of interest" description="Disordered" evidence="1">
    <location>
        <begin position="1"/>
        <end position="28"/>
    </location>
</feature>
<protein>
    <submittedName>
        <fullName evidence="2">Uncharacterized protein</fullName>
    </submittedName>
</protein>
<dbReference type="Proteomes" id="UP000800096">
    <property type="component" value="Unassembled WGS sequence"/>
</dbReference>
<feature type="region of interest" description="Disordered" evidence="1">
    <location>
        <begin position="66"/>
        <end position="88"/>
    </location>
</feature>
<name>A0A6A5QSP1_AMPQU</name>
<dbReference type="AlphaFoldDB" id="A0A6A5QSP1"/>
<keyword evidence="3" id="KW-1185">Reference proteome</keyword>
<feature type="region of interest" description="Disordered" evidence="1">
    <location>
        <begin position="193"/>
        <end position="229"/>
    </location>
</feature>
<dbReference type="EMBL" id="ML979134">
    <property type="protein sequence ID" value="KAF1918409.1"/>
    <property type="molecule type" value="Genomic_DNA"/>
</dbReference>